<dbReference type="STRING" id="758803.SAMN05421803_11178"/>
<dbReference type="Pfam" id="PF00291">
    <property type="entry name" value="PALP"/>
    <property type="match status" value="1"/>
</dbReference>
<comment type="cofactor">
    <cofactor evidence="1">
        <name>pyridoxal 5'-phosphate</name>
        <dbReference type="ChEBI" id="CHEBI:597326"/>
    </cofactor>
</comment>
<reference evidence="4 5" key="1">
    <citation type="submission" date="2016-11" db="EMBL/GenBank/DDBJ databases">
        <authorList>
            <person name="Jaros S."/>
            <person name="Januszkiewicz K."/>
            <person name="Wedrychowicz H."/>
        </authorList>
    </citation>
    <scope>NUCLEOTIDE SEQUENCE [LARGE SCALE GENOMIC DNA]</scope>
    <source>
        <strain evidence="4 5">CGMCC 4.5723</strain>
    </source>
</reference>
<evidence type="ECO:0000313" key="5">
    <source>
        <dbReference type="Proteomes" id="UP000184452"/>
    </source>
</evidence>
<evidence type="ECO:0000256" key="1">
    <source>
        <dbReference type="ARBA" id="ARBA00001933"/>
    </source>
</evidence>
<gene>
    <name evidence="4" type="ORF">SAMN05421803_11178</name>
</gene>
<feature type="domain" description="Tryptophan synthase beta chain-like PALP" evidence="3">
    <location>
        <begin position="42"/>
        <end position="290"/>
    </location>
</feature>
<sequence length="351" mass="36989">MTHPPASPASPAAFDDMTEAMALPRVVRVGEGLYAAVFNLMKLLPAKHIIERARQGGALAPGAPVLETSSGTFALGLALVCRRLGHPLTIVGDPAIDTDLRTRLEMLGTRVEIVDDFDAPGGIQGARLARLEQLRRESPESFVPGQYDNPGNPAAYLPVAELLAGALGRVDRVVGPVGSGGSTGGIASALRLFGGEVELVAVDTPGSVIFGLENGPRPLRGLGSSILPGNVAHEAYDTVHWVSAAAAFDATRRLFSEHGVFAGPTSGAAHLAARWHAERDPHGTTVVVFPDDGFRYRDTVYSRPWLEAQGMWAPELPAAPRPVEPPHGLHPHWSVASWGRRPSPAAAVLSA</sequence>
<protein>
    <submittedName>
        <fullName evidence="4">Cysteine synthase A</fullName>
    </submittedName>
</protein>
<dbReference type="Proteomes" id="UP000184452">
    <property type="component" value="Unassembled WGS sequence"/>
</dbReference>
<dbReference type="SUPFAM" id="SSF53686">
    <property type="entry name" value="Tryptophan synthase beta subunit-like PLP-dependent enzymes"/>
    <property type="match status" value="1"/>
</dbReference>
<dbReference type="RefSeq" id="WP_143173403.1">
    <property type="nucleotide sequence ID" value="NZ_FQZK01000011.1"/>
</dbReference>
<proteinExistence type="predicted"/>
<dbReference type="EMBL" id="FQZK01000011">
    <property type="protein sequence ID" value="SHJ91167.1"/>
    <property type="molecule type" value="Genomic_DNA"/>
</dbReference>
<dbReference type="GO" id="GO:1901605">
    <property type="term" value="P:alpha-amino acid metabolic process"/>
    <property type="evidence" value="ECO:0007669"/>
    <property type="project" value="UniProtKB-ARBA"/>
</dbReference>
<dbReference type="AlphaFoldDB" id="A0A1M6N619"/>
<keyword evidence="2" id="KW-0663">Pyridoxal phosphate</keyword>
<name>A0A1M6N619_9ACTN</name>
<dbReference type="InterPro" id="IPR001926">
    <property type="entry name" value="TrpB-like_PALP"/>
</dbReference>
<dbReference type="OrthoDB" id="9805733at2"/>
<accession>A0A1M6N619</accession>
<organism evidence="4 5">
    <name type="scientific">Nocardiopsis flavescens</name>
    <dbReference type="NCBI Taxonomy" id="758803"/>
    <lineage>
        <taxon>Bacteria</taxon>
        <taxon>Bacillati</taxon>
        <taxon>Actinomycetota</taxon>
        <taxon>Actinomycetes</taxon>
        <taxon>Streptosporangiales</taxon>
        <taxon>Nocardiopsidaceae</taxon>
        <taxon>Nocardiopsis</taxon>
    </lineage>
</organism>
<evidence type="ECO:0000259" key="3">
    <source>
        <dbReference type="Pfam" id="PF00291"/>
    </source>
</evidence>
<dbReference type="Gene3D" id="3.40.50.1100">
    <property type="match status" value="2"/>
</dbReference>
<dbReference type="PANTHER" id="PTHR10314">
    <property type="entry name" value="CYSTATHIONINE BETA-SYNTHASE"/>
    <property type="match status" value="1"/>
</dbReference>
<keyword evidence="5" id="KW-1185">Reference proteome</keyword>
<dbReference type="InterPro" id="IPR036052">
    <property type="entry name" value="TrpB-like_PALP_sf"/>
</dbReference>
<evidence type="ECO:0000256" key="2">
    <source>
        <dbReference type="ARBA" id="ARBA00022898"/>
    </source>
</evidence>
<dbReference type="InterPro" id="IPR050214">
    <property type="entry name" value="Cys_Synth/Cystath_Beta-Synth"/>
</dbReference>
<evidence type="ECO:0000313" key="4">
    <source>
        <dbReference type="EMBL" id="SHJ91167.1"/>
    </source>
</evidence>